<dbReference type="InterPro" id="IPR011009">
    <property type="entry name" value="Kinase-like_dom_sf"/>
</dbReference>
<dbReference type="AlphaFoldDB" id="A0A9P5U0V2"/>
<sequence>MDCSSTSSSGSYCENSSGFAHLSTLNPNANSLQKQLIVDLDRQIYGNIEVPKFVKSVFGLGDDEIKAILSHNFRHDLAAVFNYNEILESSQHESNLYEPFRQMCYSLLDAYLAAHHPQEARSIQIWQDPTTNVHSKTVGPGRVTVWTAATLDGAVYNLNCVQSPIEFKRRKRRKMVHIDSPTRKALSESMAPLPRKPRELFGVSRPRNVKSSGAQGINPPMQRLPQLHTIDESSDDSTSSDINVATGSKRRRSVEDVGGRANFTQDEFQLALYASKCFEASSRFYVVGLYIKHWTISIWYYDRMGAIRTVSFEFSVNDAHMLGFLLVALHKSDATNSGFSPFLHARDPTLYSTTNAVFASPSHVSPEIGNSAPSGERHSRLPPYEMKGAVLRFPCAGTDDDGHEATGYRLVGRGTEAYSCYELFPVPKKNPKKLVIKLAWSSISRTPEQMTLKNLLTRALELKRYLPDVVFAFLWLNEKVSGVHFEKRNLVVIAMKRYQPLWEARTLEEFKRVFVDILECHHRAYKKGRYLHRDISDTNLMMDRLEDGSVMGILSDWDLSSAVDDHGSVASPNSRHRTGTYPFLAADLLTENPPEHLYRHDLESFFYILIWAGLHHSLNGKETPADHPAVKLLVLIAMVEKLLLIKNSKKTVVKLAWPSTCRAPETQTLRSLSTQTPELRRYLPDVVFACVYDSDADLHLPRYKMLSTAQWLNEKISGVEFEKRNLVVIAMKQYQPLWEARTLDEFKKAFVDALECHHRAYKKGRYLHRDISETNLMMDRLEDGSVVGVLSDWDLSSPVDDHGSIAPLNSERTGTYPFLAADLLTDTPPEHLYRHDLESFFYVLIWLGLHYSLNGEALPTVHPEVKAWDDDDCHDSAQKDKRRMFISHSGVEDFCEEFNPSFAPLVDQWIIPLHTKVFHPAFLRKEEFKYGSDPTEYDDITLDGLLTFENFMEAIGETPRTESEWDEPAPVDG</sequence>
<dbReference type="PANTHER" id="PTHR38248:SF2">
    <property type="entry name" value="FUNK1 11"/>
    <property type="match status" value="1"/>
</dbReference>
<feature type="domain" description="Fungal-type protein kinase" evidence="2">
    <location>
        <begin position="486"/>
        <end position="611"/>
    </location>
</feature>
<feature type="region of interest" description="Disordered" evidence="1">
    <location>
        <begin position="229"/>
        <end position="253"/>
    </location>
</feature>
<dbReference type="Pfam" id="PF17667">
    <property type="entry name" value="Pkinase_fungal"/>
    <property type="match status" value="3"/>
</dbReference>
<name>A0A9P5U0V2_9AGAR</name>
<dbReference type="OrthoDB" id="5569250at2759"/>
<dbReference type="InterPro" id="IPR040976">
    <property type="entry name" value="Pkinase_fungal"/>
</dbReference>
<proteinExistence type="predicted"/>
<dbReference type="PANTHER" id="PTHR38248">
    <property type="entry name" value="FUNK1 6"/>
    <property type="match status" value="1"/>
</dbReference>
<feature type="domain" description="Fungal-type protein kinase" evidence="2">
    <location>
        <begin position="647"/>
        <end position="847"/>
    </location>
</feature>
<dbReference type="SUPFAM" id="SSF56112">
    <property type="entry name" value="Protein kinase-like (PK-like)"/>
    <property type="match status" value="2"/>
</dbReference>
<gene>
    <name evidence="3" type="ORF">BDP27DRAFT_1491029</name>
</gene>
<evidence type="ECO:0000313" key="4">
    <source>
        <dbReference type="Proteomes" id="UP000772434"/>
    </source>
</evidence>
<reference evidence="3" key="1">
    <citation type="submission" date="2020-11" db="EMBL/GenBank/DDBJ databases">
        <authorList>
            <consortium name="DOE Joint Genome Institute"/>
            <person name="Ahrendt S."/>
            <person name="Riley R."/>
            <person name="Andreopoulos W."/>
            <person name="Labutti K."/>
            <person name="Pangilinan J."/>
            <person name="Ruiz-Duenas F.J."/>
            <person name="Barrasa J.M."/>
            <person name="Sanchez-Garcia M."/>
            <person name="Camarero S."/>
            <person name="Miyauchi S."/>
            <person name="Serrano A."/>
            <person name="Linde D."/>
            <person name="Babiker R."/>
            <person name="Drula E."/>
            <person name="Ayuso-Fernandez I."/>
            <person name="Pacheco R."/>
            <person name="Padilla G."/>
            <person name="Ferreira P."/>
            <person name="Barriuso J."/>
            <person name="Kellner H."/>
            <person name="Castanera R."/>
            <person name="Alfaro M."/>
            <person name="Ramirez L."/>
            <person name="Pisabarro A.G."/>
            <person name="Kuo A."/>
            <person name="Tritt A."/>
            <person name="Lipzen A."/>
            <person name="He G."/>
            <person name="Yan M."/>
            <person name="Ng V."/>
            <person name="Cullen D."/>
            <person name="Martin F."/>
            <person name="Rosso M.-N."/>
            <person name="Henrissat B."/>
            <person name="Hibbett D."/>
            <person name="Martinez A.T."/>
            <person name="Grigoriev I.V."/>
        </authorList>
    </citation>
    <scope>NUCLEOTIDE SEQUENCE</scope>
    <source>
        <strain evidence="3">AH 40177</strain>
    </source>
</reference>
<protein>
    <recommendedName>
        <fullName evidence="2">Fungal-type protein kinase domain-containing protein</fullName>
    </recommendedName>
</protein>
<evidence type="ECO:0000256" key="1">
    <source>
        <dbReference type="SAM" id="MobiDB-lite"/>
    </source>
</evidence>
<accession>A0A9P5U0V2</accession>
<dbReference type="Proteomes" id="UP000772434">
    <property type="component" value="Unassembled WGS sequence"/>
</dbReference>
<organism evidence="3 4">
    <name type="scientific">Rhodocollybia butyracea</name>
    <dbReference type="NCBI Taxonomy" id="206335"/>
    <lineage>
        <taxon>Eukaryota</taxon>
        <taxon>Fungi</taxon>
        <taxon>Dikarya</taxon>
        <taxon>Basidiomycota</taxon>
        <taxon>Agaricomycotina</taxon>
        <taxon>Agaricomycetes</taxon>
        <taxon>Agaricomycetidae</taxon>
        <taxon>Agaricales</taxon>
        <taxon>Marasmiineae</taxon>
        <taxon>Omphalotaceae</taxon>
        <taxon>Rhodocollybia</taxon>
    </lineage>
</organism>
<evidence type="ECO:0000259" key="2">
    <source>
        <dbReference type="Pfam" id="PF17667"/>
    </source>
</evidence>
<comment type="caution">
    <text evidence="3">The sequence shown here is derived from an EMBL/GenBank/DDBJ whole genome shotgun (WGS) entry which is preliminary data.</text>
</comment>
<keyword evidence="4" id="KW-1185">Reference proteome</keyword>
<dbReference type="EMBL" id="JADNRY010000221">
    <property type="protein sequence ID" value="KAF9060933.1"/>
    <property type="molecule type" value="Genomic_DNA"/>
</dbReference>
<evidence type="ECO:0000313" key="3">
    <source>
        <dbReference type="EMBL" id="KAF9060933.1"/>
    </source>
</evidence>
<feature type="domain" description="Fungal-type protein kinase" evidence="2">
    <location>
        <begin position="261"/>
        <end position="343"/>
    </location>
</feature>
<dbReference type="Gene3D" id="1.10.510.10">
    <property type="entry name" value="Transferase(Phosphotransferase) domain 1"/>
    <property type="match status" value="2"/>
</dbReference>